<feature type="transmembrane region" description="Helical" evidence="8">
    <location>
        <begin position="365"/>
        <end position="388"/>
    </location>
</feature>
<evidence type="ECO:0000256" key="5">
    <source>
        <dbReference type="ARBA" id="ARBA00022692"/>
    </source>
</evidence>
<proteinExistence type="predicted"/>
<dbReference type="Pfam" id="PF14559">
    <property type="entry name" value="TPR_19"/>
    <property type="match status" value="1"/>
</dbReference>
<dbReference type="InterPro" id="IPR050297">
    <property type="entry name" value="LipidA_mod_glycosyltrf_83"/>
</dbReference>
<name>A0A933SAP7_UNCEI</name>
<dbReference type="EMBL" id="JACRIW010000016">
    <property type="protein sequence ID" value="MBI5168210.1"/>
    <property type="molecule type" value="Genomic_DNA"/>
</dbReference>
<evidence type="ECO:0000313" key="10">
    <source>
        <dbReference type="Proteomes" id="UP000696931"/>
    </source>
</evidence>
<comment type="caution">
    <text evidence="9">The sequence shown here is derived from an EMBL/GenBank/DDBJ whole genome shotgun (WGS) entry which is preliminary data.</text>
</comment>
<accession>A0A933SAP7</accession>
<feature type="transmembrane region" description="Helical" evidence="8">
    <location>
        <begin position="97"/>
        <end position="120"/>
    </location>
</feature>
<dbReference type="GO" id="GO:0016763">
    <property type="term" value="F:pentosyltransferase activity"/>
    <property type="evidence" value="ECO:0007669"/>
    <property type="project" value="TreeGrafter"/>
</dbReference>
<dbReference type="PANTHER" id="PTHR33908">
    <property type="entry name" value="MANNOSYLTRANSFERASE YKCB-RELATED"/>
    <property type="match status" value="1"/>
</dbReference>
<dbReference type="PANTHER" id="PTHR33908:SF11">
    <property type="entry name" value="MEMBRANE PROTEIN"/>
    <property type="match status" value="1"/>
</dbReference>
<feature type="transmembrane region" description="Helical" evidence="8">
    <location>
        <begin position="152"/>
        <end position="173"/>
    </location>
</feature>
<protein>
    <submittedName>
        <fullName evidence="9">Glycosyltransferase family 39 protein</fullName>
    </submittedName>
</protein>
<keyword evidence="3" id="KW-0328">Glycosyltransferase</keyword>
<evidence type="ECO:0000313" key="9">
    <source>
        <dbReference type="EMBL" id="MBI5168210.1"/>
    </source>
</evidence>
<evidence type="ECO:0000256" key="2">
    <source>
        <dbReference type="ARBA" id="ARBA00022475"/>
    </source>
</evidence>
<comment type="subcellular location">
    <subcellularLocation>
        <location evidence="1">Cell membrane</location>
        <topology evidence="1">Multi-pass membrane protein</topology>
    </subcellularLocation>
</comment>
<keyword evidence="4" id="KW-0808">Transferase</keyword>
<keyword evidence="2" id="KW-1003">Cell membrane</keyword>
<dbReference type="Gene3D" id="1.25.40.10">
    <property type="entry name" value="Tetratricopeptide repeat domain"/>
    <property type="match status" value="1"/>
</dbReference>
<gene>
    <name evidence="9" type="ORF">HZA61_01855</name>
</gene>
<feature type="transmembrane region" description="Helical" evidence="8">
    <location>
        <begin position="219"/>
        <end position="240"/>
    </location>
</feature>
<organism evidence="9 10">
    <name type="scientific">Eiseniibacteriota bacterium</name>
    <dbReference type="NCBI Taxonomy" id="2212470"/>
    <lineage>
        <taxon>Bacteria</taxon>
        <taxon>Candidatus Eiseniibacteriota</taxon>
    </lineage>
</organism>
<evidence type="ECO:0000256" key="3">
    <source>
        <dbReference type="ARBA" id="ARBA00022676"/>
    </source>
</evidence>
<dbReference type="Proteomes" id="UP000696931">
    <property type="component" value="Unassembled WGS sequence"/>
</dbReference>
<dbReference type="GO" id="GO:0009103">
    <property type="term" value="P:lipopolysaccharide biosynthetic process"/>
    <property type="evidence" value="ECO:0007669"/>
    <property type="project" value="UniProtKB-ARBA"/>
</dbReference>
<dbReference type="GO" id="GO:0005886">
    <property type="term" value="C:plasma membrane"/>
    <property type="evidence" value="ECO:0007669"/>
    <property type="project" value="UniProtKB-SubCell"/>
</dbReference>
<feature type="transmembrane region" description="Helical" evidence="8">
    <location>
        <begin position="448"/>
        <end position="469"/>
    </location>
</feature>
<dbReference type="AlphaFoldDB" id="A0A933SAP7"/>
<reference evidence="9" key="1">
    <citation type="submission" date="2020-07" db="EMBL/GenBank/DDBJ databases">
        <title>Huge and variable diversity of episymbiotic CPR bacteria and DPANN archaea in groundwater ecosystems.</title>
        <authorList>
            <person name="He C.Y."/>
            <person name="Keren R."/>
            <person name="Whittaker M."/>
            <person name="Farag I.F."/>
            <person name="Doudna J."/>
            <person name="Cate J.H.D."/>
            <person name="Banfield J.F."/>
        </authorList>
    </citation>
    <scope>NUCLEOTIDE SEQUENCE</scope>
    <source>
        <strain evidence="9">NC_groundwater_1813_Pr3_B-0.1um_71_17</strain>
    </source>
</reference>
<evidence type="ECO:0000256" key="1">
    <source>
        <dbReference type="ARBA" id="ARBA00004651"/>
    </source>
</evidence>
<evidence type="ECO:0000256" key="6">
    <source>
        <dbReference type="ARBA" id="ARBA00022989"/>
    </source>
</evidence>
<evidence type="ECO:0000256" key="7">
    <source>
        <dbReference type="ARBA" id="ARBA00023136"/>
    </source>
</evidence>
<keyword evidence="6 8" id="KW-1133">Transmembrane helix</keyword>
<dbReference type="SUPFAM" id="SSF48452">
    <property type="entry name" value="TPR-like"/>
    <property type="match status" value="1"/>
</dbReference>
<evidence type="ECO:0000256" key="8">
    <source>
        <dbReference type="SAM" id="Phobius"/>
    </source>
</evidence>
<evidence type="ECO:0000256" key="4">
    <source>
        <dbReference type="ARBA" id="ARBA00022679"/>
    </source>
</evidence>
<feature type="transmembrane region" description="Helical" evidence="8">
    <location>
        <begin position="127"/>
        <end position="146"/>
    </location>
</feature>
<dbReference type="InterPro" id="IPR019734">
    <property type="entry name" value="TPR_rpt"/>
</dbReference>
<feature type="transmembrane region" description="Helical" evidence="8">
    <location>
        <begin position="395"/>
        <end position="413"/>
    </location>
</feature>
<sequence>MRPTRHHAAATNSSAPSARSARSAALRLPALAALVALALKLSALRRLLGTPLAELREADAEAYWRWSGALLESGGRGDAPFFLGPLYPYTLALVRALAGHSVALVLALQCVAGALAIGLLTFAAERLAGRAVALTVGLLLAANASWTFFDLLVLSESLQLALGSALLAVMVSWRWEERPRAGAALAGALVGLLALARPSSALLLLPLVALFAARAPRRAFGGTVLAAALAIAACAAPATWHHARVSGEFVPWTYSGGFNLFVGHGPWANGTWSMPALKASSFAGAAHDAPSRAGDYAEAVVRATGREPSPREHSDYFADMAFSSMRAEPGRALSLTARKLLLAFHHRELPQIESREAYEHLLGPLGVPGLGSFALLAVLGLAGFACAWRTDVPSRAILGIALVHVAAMCAFFVTDRYRVHLVPPLALGAAFSLRALADLARRRRVPLLRLATGAAIGALLTFAPAYPYARTRTAWDAAVTSGDAYLRAGDPARALTAYDDAVAIDRREGDAGDRSAMRRKIRAALYASRAIALVELRRTADAAAELERAVAIDPSDGELAFWLADLHALGGRHDEAARALALAGLPRERWAVHFEALAVARAAEGRSEEAAAFRRAAGVFAARDTVPDRAAPRR</sequence>
<feature type="transmembrane region" description="Helical" evidence="8">
    <location>
        <begin position="185"/>
        <end position="213"/>
    </location>
</feature>
<keyword evidence="7 8" id="KW-0472">Membrane</keyword>
<dbReference type="InterPro" id="IPR011990">
    <property type="entry name" value="TPR-like_helical_dom_sf"/>
</dbReference>
<keyword evidence="5 8" id="KW-0812">Transmembrane</keyword>
<feature type="transmembrane region" description="Helical" evidence="8">
    <location>
        <begin position="419"/>
        <end position="436"/>
    </location>
</feature>
<dbReference type="SMART" id="SM00028">
    <property type="entry name" value="TPR"/>
    <property type="match status" value="2"/>
</dbReference>